<protein>
    <submittedName>
        <fullName evidence="1">Uncharacterized protein</fullName>
    </submittedName>
</protein>
<gene>
    <name evidence="1" type="ORF">ACFOD3_23465</name>
</gene>
<dbReference type="EMBL" id="JBHRSB010000008">
    <property type="protein sequence ID" value="MFC3002878.1"/>
    <property type="molecule type" value="Genomic_DNA"/>
</dbReference>
<accession>A0ABV7C2A5</accession>
<comment type="caution">
    <text evidence="1">The sequence shown here is derived from an EMBL/GenBank/DDBJ whole genome shotgun (WGS) entry which is preliminary data.</text>
</comment>
<reference evidence="2" key="1">
    <citation type="journal article" date="2019" name="Int. J. Syst. Evol. Microbiol.">
        <title>The Global Catalogue of Microorganisms (GCM) 10K type strain sequencing project: providing services to taxonomists for standard genome sequencing and annotation.</title>
        <authorList>
            <consortium name="The Broad Institute Genomics Platform"/>
            <consortium name="The Broad Institute Genome Sequencing Center for Infectious Disease"/>
            <person name="Wu L."/>
            <person name="Ma J."/>
        </authorList>
    </citation>
    <scope>NUCLEOTIDE SEQUENCE [LARGE SCALE GENOMIC DNA]</scope>
    <source>
        <strain evidence="2">CGMCC 1.16855</strain>
    </source>
</reference>
<evidence type="ECO:0000313" key="2">
    <source>
        <dbReference type="Proteomes" id="UP001595420"/>
    </source>
</evidence>
<dbReference type="Proteomes" id="UP001595420">
    <property type="component" value="Unassembled WGS sequence"/>
</dbReference>
<keyword evidence="2" id="KW-1185">Reference proteome</keyword>
<evidence type="ECO:0000313" key="1">
    <source>
        <dbReference type="EMBL" id="MFC3002878.1"/>
    </source>
</evidence>
<proteinExistence type="predicted"/>
<sequence length="73" mass="7946">MTATTGRTPDEAVDHALGLVVGEDTWDCAAMAYDEARRLNRPHRDAIRCALIAAQMAVAEMLNPNEPENAHAE</sequence>
<organism evidence="1 2">
    <name type="scientific">Falsiroseomonas tokyonensis</name>
    <dbReference type="NCBI Taxonomy" id="430521"/>
    <lineage>
        <taxon>Bacteria</taxon>
        <taxon>Pseudomonadati</taxon>
        <taxon>Pseudomonadota</taxon>
        <taxon>Alphaproteobacteria</taxon>
        <taxon>Acetobacterales</taxon>
        <taxon>Roseomonadaceae</taxon>
        <taxon>Falsiroseomonas</taxon>
    </lineage>
</organism>
<dbReference type="RefSeq" id="WP_216839103.1">
    <property type="nucleotide sequence ID" value="NZ_JAFNJS010000008.1"/>
</dbReference>
<name>A0ABV7C2A5_9PROT</name>